<feature type="domain" description="ABC transporter" evidence="5">
    <location>
        <begin position="5"/>
        <end position="246"/>
    </location>
</feature>
<protein>
    <submittedName>
        <fullName evidence="6">Unannotated protein</fullName>
    </submittedName>
</protein>
<dbReference type="Gene3D" id="3.40.50.300">
    <property type="entry name" value="P-loop containing nucleotide triphosphate hydrolases"/>
    <property type="match status" value="2"/>
</dbReference>
<dbReference type="PANTHER" id="PTHR43790">
    <property type="entry name" value="CARBOHYDRATE TRANSPORT ATP-BINDING PROTEIN MG119-RELATED"/>
    <property type="match status" value="1"/>
</dbReference>
<gene>
    <name evidence="6" type="ORF">UFOPK2810_00121</name>
</gene>
<sequence length="505" mass="53954">MTTALSVREASKIFGGQVALDHVSIDVAPGEVRALVGQNGCGKSTLIKILAGFHEPEPGTEVTVDGQELSFSDPASSEAIGLRFVHQDLGLVGNLDVVDNLAIGQGYITGITKTIRWKQERAAAHEALMALGYDINVRMPVGGLAMSERTAVAIARAMSTRGAPSKMLILDEPTANLPGPEAERLYALVRRVADSGVAVLFVSHHFDEVFEMADSVTVLRDGKHVITRPVEGLTEDELIEHVVGRKLDEYDKEGHVRAHGDVVLELKDLSGAAVQGLDLTIHAGEVVGVAGITGSGREEVAALVFGGHGHGGEVVLGGDVLPQARPDISIERGMALVPAERHANASLMAQSLRENITIVDPGRHMSLGILRRRPEKADVTVWLERLDVRPSQSEFTMAQLSGGNQQKVIIARWLRQEPKVLVLDEPTQGVDVGAKADIHRMVDEAAAQGAGVLVLSTDHEELVRVCDRVIILRRGKAVDELSGPRLTNDNITAATIGRDSSEPAA</sequence>
<evidence type="ECO:0000256" key="2">
    <source>
        <dbReference type="ARBA" id="ARBA00022737"/>
    </source>
</evidence>
<evidence type="ECO:0000256" key="1">
    <source>
        <dbReference type="ARBA" id="ARBA00022448"/>
    </source>
</evidence>
<keyword evidence="4" id="KW-0067">ATP-binding</keyword>
<name>A0A6J6SS26_9ZZZZ</name>
<dbReference type="InterPro" id="IPR003439">
    <property type="entry name" value="ABC_transporter-like_ATP-bd"/>
</dbReference>
<dbReference type="PANTHER" id="PTHR43790:SF9">
    <property type="entry name" value="GALACTOFURANOSE TRANSPORTER ATP-BINDING PROTEIN YTFR"/>
    <property type="match status" value="1"/>
</dbReference>
<dbReference type="InterPro" id="IPR003593">
    <property type="entry name" value="AAA+_ATPase"/>
</dbReference>
<dbReference type="InterPro" id="IPR050107">
    <property type="entry name" value="ABC_carbohydrate_import_ATPase"/>
</dbReference>
<evidence type="ECO:0000259" key="5">
    <source>
        <dbReference type="PROSITE" id="PS50893"/>
    </source>
</evidence>
<evidence type="ECO:0000256" key="3">
    <source>
        <dbReference type="ARBA" id="ARBA00022741"/>
    </source>
</evidence>
<organism evidence="6">
    <name type="scientific">freshwater metagenome</name>
    <dbReference type="NCBI Taxonomy" id="449393"/>
    <lineage>
        <taxon>unclassified sequences</taxon>
        <taxon>metagenomes</taxon>
        <taxon>ecological metagenomes</taxon>
    </lineage>
</organism>
<evidence type="ECO:0000313" key="6">
    <source>
        <dbReference type="EMBL" id="CAB4737485.1"/>
    </source>
</evidence>
<dbReference type="CDD" id="cd03215">
    <property type="entry name" value="ABC_Carb_Monos_II"/>
    <property type="match status" value="1"/>
</dbReference>
<dbReference type="SUPFAM" id="SSF52540">
    <property type="entry name" value="P-loop containing nucleoside triphosphate hydrolases"/>
    <property type="match status" value="2"/>
</dbReference>
<dbReference type="PROSITE" id="PS50893">
    <property type="entry name" value="ABC_TRANSPORTER_2"/>
    <property type="match status" value="2"/>
</dbReference>
<dbReference type="GO" id="GO:0005524">
    <property type="term" value="F:ATP binding"/>
    <property type="evidence" value="ECO:0007669"/>
    <property type="project" value="UniProtKB-KW"/>
</dbReference>
<dbReference type="EMBL" id="CAEZYZ010000011">
    <property type="protein sequence ID" value="CAB4737485.1"/>
    <property type="molecule type" value="Genomic_DNA"/>
</dbReference>
<dbReference type="AlphaFoldDB" id="A0A6J6SS26"/>
<evidence type="ECO:0000256" key="4">
    <source>
        <dbReference type="ARBA" id="ARBA00022840"/>
    </source>
</evidence>
<dbReference type="InterPro" id="IPR027417">
    <property type="entry name" value="P-loop_NTPase"/>
</dbReference>
<dbReference type="InterPro" id="IPR017871">
    <property type="entry name" value="ABC_transporter-like_CS"/>
</dbReference>
<dbReference type="PROSITE" id="PS00211">
    <property type="entry name" value="ABC_TRANSPORTER_1"/>
    <property type="match status" value="1"/>
</dbReference>
<dbReference type="CDD" id="cd03216">
    <property type="entry name" value="ABC_Carb_Monos_I"/>
    <property type="match status" value="1"/>
</dbReference>
<keyword evidence="3" id="KW-0547">Nucleotide-binding</keyword>
<dbReference type="SMART" id="SM00382">
    <property type="entry name" value="AAA"/>
    <property type="match status" value="2"/>
</dbReference>
<dbReference type="GO" id="GO:0016887">
    <property type="term" value="F:ATP hydrolysis activity"/>
    <property type="evidence" value="ECO:0007669"/>
    <property type="project" value="InterPro"/>
</dbReference>
<proteinExistence type="predicted"/>
<reference evidence="6" key="1">
    <citation type="submission" date="2020-05" db="EMBL/GenBank/DDBJ databases">
        <authorList>
            <person name="Chiriac C."/>
            <person name="Salcher M."/>
            <person name="Ghai R."/>
            <person name="Kavagutti S V."/>
        </authorList>
    </citation>
    <scope>NUCLEOTIDE SEQUENCE</scope>
</reference>
<feature type="domain" description="ABC transporter" evidence="5">
    <location>
        <begin position="256"/>
        <end position="499"/>
    </location>
</feature>
<keyword evidence="2" id="KW-0677">Repeat</keyword>
<keyword evidence="1" id="KW-0813">Transport</keyword>
<dbReference type="Pfam" id="PF00005">
    <property type="entry name" value="ABC_tran"/>
    <property type="match status" value="2"/>
</dbReference>
<accession>A0A6J6SS26</accession>